<evidence type="ECO:0000313" key="5">
    <source>
        <dbReference type="Proteomes" id="UP000052008"/>
    </source>
</evidence>
<dbReference type="InterPro" id="IPR029016">
    <property type="entry name" value="GAF-like_dom_sf"/>
</dbReference>
<accession>A0A0S7WUC7</accession>
<evidence type="ECO:0000259" key="3">
    <source>
        <dbReference type="PROSITE" id="PS50887"/>
    </source>
</evidence>
<keyword evidence="1" id="KW-0175">Coiled coil</keyword>
<dbReference type="InterPro" id="IPR029787">
    <property type="entry name" value="Nucleotide_cyclase"/>
</dbReference>
<dbReference type="GO" id="GO:1902201">
    <property type="term" value="P:negative regulation of bacterial-type flagellum-dependent cell motility"/>
    <property type="evidence" value="ECO:0007669"/>
    <property type="project" value="TreeGrafter"/>
</dbReference>
<sequence length="402" mass="43804">MLLLVLSPLVVAVGAIDLIRSRRKARELRRSLGKRREELAQVMRVHEESMSILRRALQNLEQERSDSRKLLESTVNFIGRVLEHRDPSRRAAGIVEGATRLLEAKEVSFYVPTRDGRDLVLRHISGLGYEEVSDVRVRVGEGRVGTAAARGTIMQEKDFEREGVPPESGLLPDARSCVPLLGWAGLYGVVGVGSTSVGRMDERLTVISGFGGLTLETAALLHRAEEETQIDATTRLVNRANALRALDREIDHARRYGRTLSVSLFGIDGYPQVEGEPDTARGAAQLRAVGKLLAESARDTDLPARLDEETFIVLLPESGRSDAVEMADRIRKEFEESTSSGEIPVMFGQGTMSGGIATFPEDGDDAVVLVQRATDALVRARKEGGNRVISSPSPDEAGGQSS</sequence>
<dbReference type="Gene3D" id="3.30.450.40">
    <property type="match status" value="1"/>
</dbReference>
<dbReference type="Pfam" id="PF00990">
    <property type="entry name" value="GGDEF"/>
    <property type="match status" value="1"/>
</dbReference>
<dbReference type="SMART" id="SM00267">
    <property type="entry name" value="GGDEF"/>
    <property type="match status" value="1"/>
</dbReference>
<organism evidence="4 5">
    <name type="scientific">candidate division TA06 bacterium DG_24</name>
    <dbReference type="NCBI Taxonomy" id="1703770"/>
    <lineage>
        <taxon>Bacteria</taxon>
        <taxon>Bacteria division TA06</taxon>
    </lineage>
</organism>
<feature type="region of interest" description="Disordered" evidence="2">
    <location>
        <begin position="381"/>
        <end position="402"/>
    </location>
</feature>
<dbReference type="PATRIC" id="fig|1703770.3.peg.1424"/>
<gene>
    <name evidence="4" type="ORF">AMJ39_03440</name>
</gene>
<dbReference type="CDD" id="cd01949">
    <property type="entry name" value="GGDEF"/>
    <property type="match status" value="1"/>
</dbReference>
<dbReference type="InterPro" id="IPR050469">
    <property type="entry name" value="Diguanylate_Cyclase"/>
</dbReference>
<feature type="domain" description="GGDEF" evidence="3">
    <location>
        <begin position="258"/>
        <end position="393"/>
    </location>
</feature>
<dbReference type="EMBL" id="LIZS01000013">
    <property type="protein sequence ID" value="KPJ53768.1"/>
    <property type="molecule type" value="Genomic_DNA"/>
</dbReference>
<dbReference type="Gene3D" id="3.30.70.270">
    <property type="match status" value="1"/>
</dbReference>
<dbReference type="GO" id="GO:0043709">
    <property type="term" value="P:cell adhesion involved in single-species biofilm formation"/>
    <property type="evidence" value="ECO:0007669"/>
    <property type="project" value="TreeGrafter"/>
</dbReference>
<comment type="caution">
    <text evidence="4">The sequence shown here is derived from an EMBL/GenBank/DDBJ whole genome shotgun (WGS) entry which is preliminary data.</text>
</comment>
<dbReference type="GO" id="GO:0052621">
    <property type="term" value="F:diguanylate cyclase activity"/>
    <property type="evidence" value="ECO:0007669"/>
    <property type="project" value="TreeGrafter"/>
</dbReference>
<dbReference type="GO" id="GO:0005886">
    <property type="term" value="C:plasma membrane"/>
    <property type="evidence" value="ECO:0007669"/>
    <property type="project" value="TreeGrafter"/>
</dbReference>
<feature type="coiled-coil region" evidence="1">
    <location>
        <begin position="43"/>
        <end position="73"/>
    </location>
</feature>
<protein>
    <recommendedName>
        <fullName evidence="3">GGDEF domain-containing protein</fullName>
    </recommendedName>
</protein>
<dbReference type="InterPro" id="IPR000160">
    <property type="entry name" value="GGDEF_dom"/>
</dbReference>
<feature type="compositionally biased region" description="Polar residues" evidence="2">
    <location>
        <begin position="388"/>
        <end position="402"/>
    </location>
</feature>
<dbReference type="STRING" id="1703770.AMJ39_03440"/>
<dbReference type="InterPro" id="IPR043128">
    <property type="entry name" value="Rev_trsase/Diguanyl_cyclase"/>
</dbReference>
<dbReference type="SUPFAM" id="SSF55781">
    <property type="entry name" value="GAF domain-like"/>
    <property type="match status" value="1"/>
</dbReference>
<evidence type="ECO:0000256" key="2">
    <source>
        <dbReference type="SAM" id="MobiDB-lite"/>
    </source>
</evidence>
<proteinExistence type="predicted"/>
<evidence type="ECO:0000313" key="4">
    <source>
        <dbReference type="EMBL" id="KPJ53768.1"/>
    </source>
</evidence>
<dbReference type="NCBIfam" id="TIGR00254">
    <property type="entry name" value="GGDEF"/>
    <property type="match status" value="1"/>
</dbReference>
<reference evidence="4 5" key="1">
    <citation type="journal article" date="2015" name="Microbiome">
        <title>Genomic resolution of linkages in carbon, nitrogen, and sulfur cycling among widespread estuary sediment bacteria.</title>
        <authorList>
            <person name="Baker B.J."/>
            <person name="Lazar C.S."/>
            <person name="Teske A.P."/>
            <person name="Dick G.J."/>
        </authorList>
    </citation>
    <scope>NUCLEOTIDE SEQUENCE [LARGE SCALE GENOMIC DNA]</scope>
    <source>
        <strain evidence="4">DG_24</strain>
    </source>
</reference>
<dbReference type="AlphaFoldDB" id="A0A0S7WUC7"/>
<evidence type="ECO:0000256" key="1">
    <source>
        <dbReference type="SAM" id="Coils"/>
    </source>
</evidence>
<dbReference type="PROSITE" id="PS50887">
    <property type="entry name" value="GGDEF"/>
    <property type="match status" value="1"/>
</dbReference>
<dbReference type="PANTHER" id="PTHR45138">
    <property type="entry name" value="REGULATORY COMPONENTS OF SENSORY TRANSDUCTION SYSTEM"/>
    <property type="match status" value="1"/>
</dbReference>
<dbReference type="Proteomes" id="UP000052008">
    <property type="component" value="Unassembled WGS sequence"/>
</dbReference>
<name>A0A0S7WUC7_UNCT6</name>
<dbReference type="SUPFAM" id="SSF55073">
    <property type="entry name" value="Nucleotide cyclase"/>
    <property type="match status" value="1"/>
</dbReference>
<dbReference type="PANTHER" id="PTHR45138:SF9">
    <property type="entry name" value="DIGUANYLATE CYCLASE DGCM-RELATED"/>
    <property type="match status" value="1"/>
</dbReference>